<keyword evidence="1" id="KW-0732">Signal</keyword>
<keyword evidence="3" id="KW-1185">Reference proteome</keyword>
<dbReference type="AlphaFoldDB" id="A0A8J3ZGE1"/>
<organism evidence="2 3">
    <name type="scientific">Virgisporangium aurantiacum</name>
    <dbReference type="NCBI Taxonomy" id="175570"/>
    <lineage>
        <taxon>Bacteria</taxon>
        <taxon>Bacillati</taxon>
        <taxon>Actinomycetota</taxon>
        <taxon>Actinomycetes</taxon>
        <taxon>Micromonosporales</taxon>
        <taxon>Micromonosporaceae</taxon>
        <taxon>Virgisporangium</taxon>
    </lineage>
</organism>
<protein>
    <recommendedName>
        <fullName evidence="4">Secreted protein</fullName>
    </recommendedName>
</protein>
<reference evidence="2" key="1">
    <citation type="submission" date="2021-01" db="EMBL/GenBank/DDBJ databases">
        <title>Whole genome shotgun sequence of Virgisporangium aurantiacum NBRC 16421.</title>
        <authorList>
            <person name="Komaki H."/>
            <person name="Tamura T."/>
        </authorList>
    </citation>
    <scope>NUCLEOTIDE SEQUENCE</scope>
    <source>
        <strain evidence="2">NBRC 16421</strain>
    </source>
</reference>
<evidence type="ECO:0008006" key="4">
    <source>
        <dbReference type="Google" id="ProtNLM"/>
    </source>
</evidence>
<gene>
    <name evidence="2" type="ORF">Vau01_111480</name>
</gene>
<comment type="caution">
    <text evidence="2">The sequence shown here is derived from an EMBL/GenBank/DDBJ whole genome shotgun (WGS) entry which is preliminary data.</text>
</comment>
<accession>A0A8J3ZGE1</accession>
<evidence type="ECO:0000256" key="1">
    <source>
        <dbReference type="SAM" id="SignalP"/>
    </source>
</evidence>
<sequence length="97" mass="10941">MSIHRRLYEGVAALGLAAALAFSGPAFANDGSSTDAHRDVRHASSSTQGSTIQAWYVDGFYYPWIICYWAMNDKIAQGYPVEPCQNSDYGWYFRYWA</sequence>
<evidence type="ECO:0000313" key="3">
    <source>
        <dbReference type="Proteomes" id="UP000612585"/>
    </source>
</evidence>
<dbReference type="RefSeq" id="WP_204010618.1">
    <property type="nucleotide sequence ID" value="NZ_BOPG01000100.1"/>
</dbReference>
<proteinExistence type="predicted"/>
<feature type="signal peptide" evidence="1">
    <location>
        <begin position="1"/>
        <end position="28"/>
    </location>
</feature>
<dbReference type="EMBL" id="BOPG01000100">
    <property type="protein sequence ID" value="GIJ63632.1"/>
    <property type="molecule type" value="Genomic_DNA"/>
</dbReference>
<feature type="chain" id="PRO_5035144709" description="Secreted protein" evidence="1">
    <location>
        <begin position="29"/>
        <end position="97"/>
    </location>
</feature>
<name>A0A8J3ZGE1_9ACTN</name>
<dbReference type="Proteomes" id="UP000612585">
    <property type="component" value="Unassembled WGS sequence"/>
</dbReference>
<evidence type="ECO:0000313" key="2">
    <source>
        <dbReference type="EMBL" id="GIJ63632.1"/>
    </source>
</evidence>